<dbReference type="Gene3D" id="2.150.10.10">
    <property type="entry name" value="Serralysin-like metalloprotease, C-terminal"/>
    <property type="match status" value="2"/>
</dbReference>
<dbReference type="SUPFAM" id="SSF51120">
    <property type="entry name" value="beta-Roll"/>
    <property type="match status" value="2"/>
</dbReference>
<comment type="caution">
    <text evidence="3">The sequence shown here is derived from an EMBL/GenBank/DDBJ whole genome shotgun (WGS) entry which is preliminary data.</text>
</comment>
<comment type="subcellular location">
    <subcellularLocation>
        <location evidence="1">Secreted</location>
    </subcellularLocation>
</comment>
<dbReference type="EMBL" id="JAAHFQ010000340">
    <property type="protein sequence ID" value="NER29272.1"/>
    <property type="molecule type" value="Genomic_DNA"/>
</dbReference>
<dbReference type="AlphaFoldDB" id="A0A6B3NF54"/>
<dbReference type="InterPro" id="IPR009465">
    <property type="entry name" value="Spondin_N"/>
</dbReference>
<sequence length="316" mass="32215">MVIPSNDAFLAVPDDPQADPIFDAEGNFIGPVVIERFGSDVLDAGTEVNNELGVAFLNQTALDEGTPENGVVTAHPGFNGSEANPDGTPVNILGSTTAAGTIVDPVIGDFTVDNGNVPLLRITIDLLSNNGGGDFLDGGLGSDRIEGGGGNDTLAGGLGDDTLYGGEGDDLLRGDLNLRDAQVNIDGGDDILFGGAGNDRIGGKSGNDELFGNEGDDQLFGDNGDDILSGGLGNDTLQGDDFSGGSGSDTFVLVVGEGTDTIVDFEVGIDFIGLADGLTFGQLTFENNEISFGDQTLALLNDVNTDTLSQSSFVSV</sequence>
<name>A0A6B3NF54_9CYAN</name>
<proteinExistence type="predicted"/>
<dbReference type="PRINTS" id="PR00313">
    <property type="entry name" value="CABNDNGRPT"/>
</dbReference>
<evidence type="ECO:0000256" key="2">
    <source>
        <dbReference type="ARBA" id="ARBA00022525"/>
    </source>
</evidence>
<gene>
    <name evidence="3" type="ORF">F6J89_17015</name>
</gene>
<dbReference type="InterPro" id="IPR050557">
    <property type="entry name" value="RTX_toxin/Mannuronan_C5-epim"/>
</dbReference>
<evidence type="ECO:0000256" key="1">
    <source>
        <dbReference type="ARBA" id="ARBA00004613"/>
    </source>
</evidence>
<dbReference type="InterPro" id="IPR018511">
    <property type="entry name" value="Hemolysin-typ_Ca-bd_CS"/>
</dbReference>
<organism evidence="3">
    <name type="scientific">Symploca sp. SIO1C4</name>
    <dbReference type="NCBI Taxonomy" id="2607765"/>
    <lineage>
        <taxon>Bacteria</taxon>
        <taxon>Bacillati</taxon>
        <taxon>Cyanobacteriota</taxon>
        <taxon>Cyanophyceae</taxon>
        <taxon>Coleofasciculales</taxon>
        <taxon>Coleofasciculaceae</taxon>
        <taxon>Symploca</taxon>
    </lineage>
</organism>
<dbReference type="InterPro" id="IPR001343">
    <property type="entry name" value="Hemolysn_Ca-bd"/>
</dbReference>
<reference evidence="3" key="1">
    <citation type="submission" date="2019-11" db="EMBL/GenBank/DDBJ databases">
        <title>Genomic insights into an expanded diversity of filamentous marine cyanobacteria reveals the extraordinary biosynthetic potential of Moorea and Okeania.</title>
        <authorList>
            <person name="Ferreira Leao T."/>
            <person name="Wang M."/>
            <person name="Moss N."/>
            <person name="Da Silva R."/>
            <person name="Sanders J."/>
            <person name="Nurk S."/>
            <person name="Gurevich A."/>
            <person name="Humphrey G."/>
            <person name="Reher R."/>
            <person name="Zhu Q."/>
            <person name="Belda-Ferre P."/>
            <person name="Glukhov E."/>
            <person name="Rex R."/>
            <person name="Dorrestein P.C."/>
            <person name="Knight R."/>
            <person name="Pevzner P."/>
            <person name="Gerwick W.H."/>
            <person name="Gerwick L."/>
        </authorList>
    </citation>
    <scope>NUCLEOTIDE SEQUENCE</scope>
    <source>
        <strain evidence="3">SIO1C4</strain>
    </source>
</reference>
<accession>A0A6B3NF54</accession>
<dbReference type="InterPro" id="IPR011049">
    <property type="entry name" value="Serralysin-like_metalloprot_C"/>
</dbReference>
<protein>
    <submittedName>
        <fullName evidence="3">Calcium-binding protein</fullName>
    </submittedName>
</protein>
<dbReference type="PROSITE" id="PS00330">
    <property type="entry name" value="HEMOLYSIN_CALCIUM"/>
    <property type="match status" value="4"/>
</dbReference>
<evidence type="ECO:0000313" key="3">
    <source>
        <dbReference type="EMBL" id="NER29272.1"/>
    </source>
</evidence>
<dbReference type="GO" id="GO:0005576">
    <property type="term" value="C:extracellular region"/>
    <property type="evidence" value="ECO:0007669"/>
    <property type="project" value="UniProtKB-SubCell"/>
</dbReference>
<dbReference type="GO" id="GO:0005509">
    <property type="term" value="F:calcium ion binding"/>
    <property type="evidence" value="ECO:0007669"/>
    <property type="project" value="InterPro"/>
</dbReference>
<dbReference type="Pfam" id="PF00353">
    <property type="entry name" value="HemolysinCabind"/>
    <property type="match status" value="2"/>
</dbReference>
<keyword evidence="2" id="KW-0964">Secreted</keyword>
<dbReference type="PANTHER" id="PTHR38340:SF1">
    <property type="entry name" value="S-LAYER PROTEIN"/>
    <property type="match status" value="1"/>
</dbReference>
<dbReference type="PANTHER" id="PTHR38340">
    <property type="entry name" value="S-LAYER PROTEIN"/>
    <property type="match status" value="1"/>
</dbReference>
<dbReference type="NCBIfam" id="NF038123">
    <property type="entry name" value="NF038123_dom"/>
    <property type="match status" value="1"/>
</dbReference>